<evidence type="ECO:0000313" key="1">
    <source>
        <dbReference type="EMBL" id="KAJ6960722.1"/>
    </source>
</evidence>
<reference evidence="1" key="1">
    <citation type="journal article" date="2023" name="Mol. Ecol. Resour.">
        <title>Chromosome-level genome assembly of a triploid poplar Populus alba 'Berolinensis'.</title>
        <authorList>
            <person name="Chen S."/>
            <person name="Yu Y."/>
            <person name="Wang X."/>
            <person name="Wang S."/>
            <person name="Zhang T."/>
            <person name="Zhou Y."/>
            <person name="He R."/>
            <person name="Meng N."/>
            <person name="Wang Y."/>
            <person name="Liu W."/>
            <person name="Liu Z."/>
            <person name="Liu J."/>
            <person name="Guo Q."/>
            <person name="Huang H."/>
            <person name="Sederoff R.R."/>
            <person name="Wang G."/>
            <person name="Qu G."/>
            <person name="Chen S."/>
        </authorList>
    </citation>
    <scope>NUCLEOTIDE SEQUENCE</scope>
    <source>
        <strain evidence="1">SC-2020</strain>
    </source>
</reference>
<dbReference type="Proteomes" id="UP001164929">
    <property type="component" value="Chromosome 17"/>
</dbReference>
<evidence type="ECO:0000313" key="2">
    <source>
        <dbReference type="Proteomes" id="UP001164929"/>
    </source>
</evidence>
<name>A0AAD6LHG0_9ROSI</name>
<comment type="caution">
    <text evidence="1">The sequence shown here is derived from an EMBL/GenBank/DDBJ whole genome shotgun (WGS) entry which is preliminary data.</text>
</comment>
<sequence length="67" mass="7257">MIESFRLVFSVVGCEDGLHGGAPLFSALFSLAPAWWLGYRPCILILGLAHFSFPPPPKKLGIPSCLN</sequence>
<gene>
    <name evidence="1" type="ORF">NC653_038673</name>
</gene>
<accession>A0AAD6LHG0</accession>
<organism evidence="1 2">
    <name type="scientific">Populus alba x Populus x berolinensis</name>
    <dbReference type="NCBI Taxonomy" id="444605"/>
    <lineage>
        <taxon>Eukaryota</taxon>
        <taxon>Viridiplantae</taxon>
        <taxon>Streptophyta</taxon>
        <taxon>Embryophyta</taxon>
        <taxon>Tracheophyta</taxon>
        <taxon>Spermatophyta</taxon>
        <taxon>Magnoliopsida</taxon>
        <taxon>eudicotyledons</taxon>
        <taxon>Gunneridae</taxon>
        <taxon>Pentapetalae</taxon>
        <taxon>rosids</taxon>
        <taxon>fabids</taxon>
        <taxon>Malpighiales</taxon>
        <taxon>Salicaceae</taxon>
        <taxon>Saliceae</taxon>
        <taxon>Populus</taxon>
    </lineage>
</organism>
<keyword evidence="2" id="KW-1185">Reference proteome</keyword>
<dbReference type="AlphaFoldDB" id="A0AAD6LHG0"/>
<protein>
    <submittedName>
        <fullName evidence="1">Uncharacterized protein</fullName>
    </submittedName>
</protein>
<dbReference type="EMBL" id="JAQIZT010000017">
    <property type="protein sequence ID" value="KAJ6960722.1"/>
    <property type="molecule type" value="Genomic_DNA"/>
</dbReference>
<proteinExistence type="predicted"/>